<reference evidence="2" key="1">
    <citation type="submission" date="2016-10" db="EMBL/GenBank/DDBJ databases">
        <authorList>
            <person name="Varghese N."/>
            <person name="Submissions S."/>
        </authorList>
    </citation>
    <scope>NUCLEOTIDE SEQUENCE [LARGE SCALE GENOMIC DNA]</scope>
    <source>
        <strain evidence="2">DSM 21368</strain>
    </source>
</reference>
<dbReference type="EMBL" id="FNTX01000001">
    <property type="protein sequence ID" value="SEE26803.1"/>
    <property type="molecule type" value="Genomic_DNA"/>
</dbReference>
<dbReference type="RefSeq" id="WP_175477011.1">
    <property type="nucleotide sequence ID" value="NZ_FNTX01000001.1"/>
</dbReference>
<protein>
    <submittedName>
        <fullName evidence="1">Uncharacterized protein</fullName>
    </submittedName>
</protein>
<evidence type="ECO:0000313" key="1">
    <source>
        <dbReference type="EMBL" id="SEE26803.1"/>
    </source>
</evidence>
<gene>
    <name evidence="1" type="ORF">SAMN04488554_1946</name>
</gene>
<name>A0A1H5HFM6_9MICO</name>
<accession>A0A1H5HFM6</accession>
<evidence type="ECO:0000313" key="2">
    <source>
        <dbReference type="Proteomes" id="UP000199220"/>
    </source>
</evidence>
<dbReference type="Proteomes" id="UP000199220">
    <property type="component" value="Unassembled WGS sequence"/>
</dbReference>
<sequence>MPRSTKDLMAHAEAMAEAFEAYEPQPGDSAKPIPPTMAVKLAAFRRSRAEAELAEAVRTARRQGTSWRDVGEALGTSGEAARQKYAEL</sequence>
<organism evidence="1 2">
    <name type="scientific">Ruania alba</name>
    <dbReference type="NCBI Taxonomy" id="648782"/>
    <lineage>
        <taxon>Bacteria</taxon>
        <taxon>Bacillati</taxon>
        <taxon>Actinomycetota</taxon>
        <taxon>Actinomycetes</taxon>
        <taxon>Micrococcales</taxon>
        <taxon>Ruaniaceae</taxon>
        <taxon>Ruania</taxon>
    </lineage>
</organism>
<proteinExistence type="predicted"/>
<dbReference type="STRING" id="648782.SAMN04488554_1946"/>
<keyword evidence="2" id="KW-1185">Reference proteome</keyword>
<dbReference type="AlphaFoldDB" id="A0A1H5HFM6"/>